<protein>
    <submittedName>
        <fullName evidence="2">Uncharacterized protein</fullName>
    </submittedName>
</protein>
<sequence>MTSNFAKAAAADIGTTVIFGLAGAFVGLTGWSAICFAVASGGLVYLVNKGISSWKETLQ</sequence>
<evidence type="ECO:0000313" key="2">
    <source>
        <dbReference type="EMBL" id="CQR73399.1"/>
    </source>
</evidence>
<accession>A0A0U1L242</accession>
<gene>
    <name evidence="2" type="ORF">SpAn4DRAFT_2631</name>
</gene>
<name>A0A0U1L242_9FIRM</name>
<evidence type="ECO:0000313" key="3">
    <source>
        <dbReference type="Proteomes" id="UP000049855"/>
    </source>
</evidence>
<feature type="transmembrane region" description="Helical" evidence="1">
    <location>
        <begin position="17"/>
        <end position="47"/>
    </location>
</feature>
<organism evidence="2 3">
    <name type="scientific">Sporomusa ovata</name>
    <dbReference type="NCBI Taxonomy" id="2378"/>
    <lineage>
        <taxon>Bacteria</taxon>
        <taxon>Bacillati</taxon>
        <taxon>Bacillota</taxon>
        <taxon>Negativicutes</taxon>
        <taxon>Selenomonadales</taxon>
        <taxon>Sporomusaceae</taxon>
        <taxon>Sporomusa</taxon>
    </lineage>
</organism>
<proteinExistence type="predicted"/>
<evidence type="ECO:0000256" key="1">
    <source>
        <dbReference type="SAM" id="Phobius"/>
    </source>
</evidence>
<dbReference type="EMBL" id="CTRP01000012">
    <property type="protein sequence ID" value="CQR73399.1"/>
    <property type="molecule type" value="Genomic_DNA"/>
</dbReference>
<dbReference type="Proteomes" id="UP000049855">
    <property type="component" value="Unassembled WGS sequence"/>
</dbReference>
<reference evidence="3" key="1">
    <citation type="submission" date="2015-03" db="EMBL/GenBank/DDBJ databases">
        <authorList>
            <person name="Nijsse Bart"/>
        </authorList>
    </citation>
    <scope>NUCLEOTIDE SEQUENCE [LARGE SCALE GENOMIC DNA]</scope>
</reference>
<dbReference type="AlphaFoldDB" id="A0A0U1L242"/>
<keyword evidence="1" id="KW-0472">Membrane</keyword>
<keyword evidence="1" id="KW-1133">Transmembrane helix</keyword>
<keyword evidence="3" id="KW-1185">Reference proteome</keyword>
<keyword evidence="1" id="KW-0812">Transmembrane</keyword>